<feature type="compositionally biased region" description="Basic and acidic residues" evidence="8">
    <location>
        <begin position="166"/>
        <end position="179"/>
    </location>
</feature>
<evidence type="ECO:0000256" key="5">
    <source>
        <dbReference type="ARBA" id="ARBA00022801"/>
    </source>
</evidence>
<dbReference type="Gene3D" id="3.40.390.30">
    <property type="entry name" value="Metalloproteases ('zincins'), catalytic domain"/>
    <property type="match status" value="1"/>
</dbReference>
<evidence type="ECO:0000313" key="9">
    <source>
        <dbReference type="EMBL" id="TWU37012.1"/>
    </source>
</evidence>
<dbReference type="GO" id="GO:0004222">
    <property type="term" value="F:metalloendopeptidase activity"/>
    <property type="evidence" value="ECO:0007669"/>
    <property type="project" value="InterPro"/>
</dbReference>
<dbReference type="GO" id="GO:0004521">
    <property type="term" value="F:RNA endonuclease activity"/>
    <property type="evidence" value="ECO:0007669"/>
    <property type="project" value="UniProtKB-UniRule"/>
</dbReference>
<evidence type="ECO:0000256" key="2">
    <source>
        <dbReference type="ARBA" id="ARBA00022722"/>
    </source>
</evidence>
<evidence type="ECO:0000256" key="1">
    <source>
        <dbReference type="ARBA" id="ARBA00010875"/>
    </source>
</evidence>
<evidence type="ECO:0000256" key="7">
    <source>
        <dbReference type="HAMAP-Rule" id="MF_00009"/>
    </source>
</evidence>
<dbReference type="EMBL" id="SJPV01000005">
    <property type="protein sequence ID" value="TWU37012.1"/>
    <property type="molecule type" value="Genomic_DNA"/>
</dbReference>
<dbReference type="HAMAP" id="MF_00009">
    <property type="entry name" value="Endoribonucl_YbeY"/>
    <property type="match status" value="1"/>
</dbReference>
<dbReference type="GO" id="GO:0005737">
    <property type="term" value="C:cytoplasm"/>
    <property type="evidence" value="ECO:0007669"/>
    <property type="project" value="UniProtKB-SubCell"/>
</dbReference>
<dbReference type="AlphaFoldDB" id="A0A5C6DK65"/>
<dbReference type="SUPFAM" id="SSF55486">
    <property type="entry name" value="Metalloproteases ('zincins'), catalytic domain"/>
    <property type="match status" value="1"/>
</dbReference>
<feature type="binding site" evidence="7">
    <location>
        <position position="132"/>
    </location>
    <ligand>
        <name>Zn(2+)</name>
        <dbReference type="ChEBI" id="CHEBI:29105"/>
        <note>catalytic</note>
    </ligand>
</feature>
<dbReference type="EC" id="3.1.-.-" evidence="7"/>
<gene>
    <name evidence="7 9" type="primary">ybeY</name>
    <name evidence="9" type="ORF">Poly41_31380</name>
</gene>
<evidence type="ECO:0000313" key="10">
    <source>
        <dbReference type="Proteomes" id="UP000319143"/>
    </source>
</evidence>
<protein>
    <recommendedName>
        <fullName evidence="7">Endoribonuclease YbeY</fullName>
        <ecNumber evidence="7">3.1.-.-</ecNumber>
    </recommendedName>
</protein>
<feature type="binding site" evidence="7">
    <location>
        <position position="142"/>
    </location>
    <ligand>
        <name>Zn(2+)</name>
        <dbReference type="ChEBI" id="CHEBI:29105"/>
        <note>catalytic</note>
    </ligand>
</feature>
<keyword evidence="2 7" id="KW-0540">Nuclease</keyword>
<dbReference type="RefSeq" id="WP_231615669.1">
    <property type="nucleotide sequence ID" value="NZ_SJPV01000005.1"/>
</dbReference>
<sequence>MSNTLVNNLPNEGDRQPAESLLIEILADDPLPAPWSEAEWDVKLRTAIEHALAHRKYRCGEIGVRITEDSVIREINRRHLDHDYETDVISFGYLADPPQIAGELVVSIETARRSAAEAGWPLANELLLYVVHGTLHITGMEDQDPCSRAEMRIAERDVLRQLGIEDAEKYAPAEPRSSEIHAPGGSQ</sequence>
<keyword evidence="10" id="KW-1185">Reference proteome</keyword>
<keyword evidence="4 7" id="KW-0255">Endonuclease</keyword>
<keyword evidence="3 7" id="KW-0479">Metal-binding</keyword>
<comment type="similarity">
    <text evidence="1 7">Belongs to the endoribonuclease YbeY family.</text>
</comment>
<dbReference type="PANTHER" id="PTHR46986">
    <property type="entry name" value="ENDORIBONUCLEASE YBEY, CHLOROPLASTIC"/>
    <property type="match status" value="1"/>
</dbReference>
<dbReference type="GO" id="GO:0006364">
    <property type="term" value="P:rRNA processing"/>
    <property type="evidence" value="ECO:0007669"/>
    <property type="project" value="UniProtKB-UniRule"/>
</dbReference>
<evidence type="ECO:0000256" key="4">
    <source>
        <dbReference type="ARBA" id="ARBA00022759"/>
    </source>
</evidence>
<keyword evidence="7" id="KW-0963">Cytoplasm</keyword>
<name>A0A5C6DK65_9BACT</name>
<dbReference type="Proteomes" id="UP000319143">
    <property type="component" value="Unassembled WGS sequence"/>
</dbReference>
<keyword evidence="7" id="KW-0698">rRNA processing</keyword>
<comment type="subcellular location">
    <subcellularLocation>
        <location evidence="7">Cytoplasm</location>
    </subcellularLocation>
</comment>
<dbReference type="GO" id="GO:0008270">
    <property type="term" value="F:zinc ion binding"/>
    <property type="evidence" value="ECO:0007669"/>
    <property type="project" value="UniProtKB-UniRule"/>
</dbReference>
<feature type="binding site" evidence="7">
    <location>
        <position position="136"/>
    </location>
    <ligand>
        <name>Zn(2+)</name>
        <dbReference type="ChEBI" id="CHEBI:29105"/>
        <note>catalytic</note>
    </ligand>
</feature>
<keyword evidence="5 7" id="KW-0378">Hydrolase</keyword>
<evidence type="ECO:0000256" key="8">
    <source>
        <dbReference type="SAM" id="MobiDB-lite"/>
    </source>
</evidence>
<dbReference type="Pfam" id="PF02130">
    <property type="entry name" value="YbeY"/>
    <property type="match status" value="1"/>
</dbReference>
<keyword evidence="7" id="KW-0690">Ribosome biogenesis</keyword>
<comment type="caution">
    <text evidence="9">The sequence shown here is derived from an EMBL/GenBank/DDBJ whole genome shotgun (WGS) entry which is preliminary data.</text>
</comment>
<accession>A0A5C6DK65</accession>
<evidence type="ECO:0000256" key="3">
    <source>
        <dbReference type="ARBA" id="ARBA00022723"/>
    </source>
</evidence>
<evidence type="ECO:0000256" key="6">
    <source>
        <dbReference type="ARBA" id="ARBA00022833"/>
    </source>
</evidence>
<proteinExistence type="inferred from homology"/>
<feature type="region of interest" description="Disordered" evidence="8">
    <location>
        <begin position="165"/>
        <end position="187"/>
    </location>
</feature>
<reference evidence="9 10" key="1">
    <citation type="submission" date="2019-02" db="EMBL/GenBank/DDBJ databases">
        <title>Deep-cultivation of Planctomycetes and their phenomic and genomic characterization uncovers novel biology.</title>
        <authorList>
            <person name="Wiegand S."/>
            <person name="Jogler M."/>
            <person name="Boedeker C."/>
            <person name="Pinto D."/>
            <person name="Vollmers J."/>
            <person name="Rivas-Marin E."/>
            <person name="Kohn T."/>
            <person name="Peeters S.H."/>
            <person name="Heuer A."/>
            <person name="Rast P."/>
            <person name="Oberbeckmann S."/>
            <person name="Bunk B."/>
            <person name="Jeske O."/>
            <person name="Meyerdierks A."/>
            <person name="Storesund J.E."/>
            <person name="Kallscheuer N."/>
            <person name="Luecker S."/>
            <person name="Lage O.M."/>
            <person name="Pohl T."/>
            <person name="Merkel B.J."/>
            <person name="Hornburger P."/>
            <person name="Mueller R.-W."/>
            <person name="Bruemmer F."/>
            <person name="Labrenz M."/>
            <person name="Spormann A.M."/>
            <person name="Op Den Camp H."/>
            <person name="Overmann J."/>
            <person name="Amann R."/>
            <person name="Jetten M.S.M."/>
            <person name="Mascher T."/>
            <person name="Medema M.H."/>
            <person name="Devos D.P."/>
            <person name="Kaster A.-K."/>
            <person name="Ovreas L."/>
            <person name="Rohde M."/>
            <person name="Galperin M.Y."/>
            <person name="Jogler C."/>
        </authorList>
    </citation>
    <scope>NUCLEOTIDE SEQUENCE [LARGE SCALE GENOMIC DNA]</scope>
    <source>
        <strain evidence="9 10">Poly41</strain>
    </source>
</reference>
<comment type="function">
    <text evidence="7">Single strand-specific metallo-endoribonuclease involved in late-stage 70S ribosome quality control and in maturation of the 3' terminus of the 16S rRNA.</text>
</comment>
<comment type="cofactor">
    <cofactor evidence="7">
        <name>Zn(2+)</name>
        <dbReference type="ChEBI" id="CHEBI:29105"/>
    </cofactor>
    <text evidence="7">Binds 1 zinc ion.</text>
</comment>
<keyword evidence="6 7" id="KW-0862">Zinc</keyword>
<organism evidence="9 10">
    <name type="scientific">Novipirellula artificiosorum</name>
    <dbReference type="NCBI Taxonomy" id="2528016"/>
    <lineage>
        <taxon>Bacteria</taxon>
        <taxon>Pseudomonadati</taxon>
        <taxon>Planctomycetota</taxon>
        <taxon>Planctomycetia</taxon>
        <taxon>Pirellulales</taxon>
        <taxon>Pirellulaceae</taxon>
        <taxon>Novipirellula</taxon>
    </lineage>
</organism>
<dbReference type="InterPro" id="IPR023091">
    <property type="entry name" value="MetalPrtase_cat_dom_sf_prd"/>
</dbReference>
<dbReference type="PANTHER" id="PTHR46986:SF1">
    <property type="entry name" value="ENDORIBONUCLEASE YBEY, CHLOROPLASTIC"/>
    <property type="match status" value="1"/>
</dbReference>
<dbReference type="InterPro" id="IPR002036">
    <property type="entry name" value="YbeY"/>
</dbReference>
<dbReference type="NCBIfam" id="TIGR00043">
    <property type="entry name" value="rRNA maturation RNase YbeY"/>
    <property type="match status" value="1"/>
</dbReference>